<evidence type="ECO:0000313" key="1">
    <source>
        <dbReference type="EMBL" id="SUA40724.1"/>
    </source>
</evidence>
<name>A0A378WJZ2_9NOCA</name>
<dbReference type="AlphaFoldDB" id="A0A378WJZ2"/>
<reference evidence="1 2" key="1">
    <citation type="submission" date="2018-06" db="EMBL/GenBank/DDBJ databases">
        <authorList>
            <consortium name="Pathogen Informatics"/>
            <person name="Doyle S."/>
        </authorList>
    </citation>
    <scope>NUCLEOTIDE SEQUENCE [LARGE SCALE GENOMIC DNA]</scope>
    <source>
        <strain evidence="1 2">NCTC13184</strain>
    </source>
</reference>
<dbReference type="RefSeq" id="WP_128144997.1">
    <property type="nucleotide sequence ID" value="NZ_JAJFOE010000002.1"/>
</dbReference>
<evidence type="ECO:0008006" key="3">
    <source>
        <dbReference type="Google" id="ProtNLM"/>
    </source>
</evidence>
<evidence type="ECO:0000313" key="2">
    <source>
        <dbReference type="Proteomes" id="UP000255082"/>
    </source>
</evidence>
<dbReference type="OrthoDB" id="3352146at2"/>
<proteinExistence type="predicted"/>
<organism evidence="1 2">
    <name type="scientific">Nocardia africana</name>
    <dbReference type="NCBI Taxonomy" id="134964"/>
    <lineage>
        <taxon>Bacteria</taxon>
        <taxon>Bacillati</taxon>
        <taxon>Actinomycetota</taxon>
        <taxon>Actinomycetes</taxon>
        <taxon>Mycobacteriales</taxon>
        <taxon>Nocardiaceae</taxon>
        <taxon>Nocardia</taxon>
    </lineage>
</organism>
<dbReference type="EMBL" id="UGRU01000001">
    <property type="protein sequence ID" value="SUA40724.1"/>
    <property type="molecule type" value="Genomic_DNA"/>
</dbReference>
<accession>A0A378WJZ2</accession>
<dbReference type="Proteomes" id="UP000255082">
    <property type="component" value="Unassembled WGS sequence"/>
</dbReference>
<sequence>MMDHVIAAADLPGAPPPVPSVAALFSALQGPGRHGMATPLAESVGQISELLRVLIADPRAGVDIRARLGEIVAEVDRGIACTFPRPRPGAPWATESFGGLLNRVIEAWEVATWARDNLPADDDLVHRSWTHLAEMKLAYETFQLQVSTGGIQVPLSWPGIETIRQ</sequence>
<gene>
    <name evidence="1" type="ORF">NCTC13184_00045</name>
</gene>
<protein>
    <recommendedName>
        <fullName evidence="3">DUF4254 domain-containing protein</fullName>
    </recommendedName>
</protein>